<dbReference type="Proteomes" id="UP001201262">
    <property type="component" value="Unassembled WGS sequence"/>
</dbReference>
<proteinExistence type="predicted"/>
<dbReference type="InterPro" id="IPR051531">
    <property type="entry name" value="N-acetyltransferase"/>
</dbReference>
<dbReference type="RefSeq" id="XP_046065289.1">
    <property type="nucleotide sequence ID" value="XM_046222362.1"/>
</dbReference>
<dbReference type="InterPro" id="IPR016181">
    <property type="entry name" value="Acyl_CoA_acyltransferase"/>
</dbReference>
<protein>
    <submittedName>
        <fullName evidence="2">GNAT domain-containing protein</fullName>
    </submittedName>
</protein>
<name>A0AAD4PU27_9EURO</name>
<dbReference type="PANTHER" id="PTHR43792">
    <property type="entry name" value="GNAT FAMILY, PUTATIVE (AFU_ORTHOLOGUE AFUA_3G00765)-RELATED-RELATED"/>
    <property type="match status" value="1"/>
</dbReference>
<gene>
    <name evidence="2" type="ORF">BGW36DRAFT_466851</name>
</gene>
<dbReference type="SUPFAM" id="SSF55729">
    <property type="entry name" value="Acyl-CoA N-acyltransferases (Nat)"/>
    <property type="match status" value="1"/>
</dbReference>
<dbReference type="GeneID" id="70252649"/>
<accession>A0AAD4PU27</accession>
<feature type="domain" description="N-acetyltransferase" evidence="1">
    <location>
        <begin position="49"/>
        <end position="198"/>
    </location>
</feature>
<organism evidence="2 3">
    <name type="scientific">Talaromyces proteolyticus</name>
    <dbReference type="NCBI Taxonomy" id="1131652"/>
    <lineage>
        <taxon>Eukaryota</taxon>
        <taxon>Fungi</taxon>
        <taxon>Dikarya</taxon>
        <taxon>Ascomycota</taxon>
        <taxon>Pezizomycotina</taxon>
        <taxon>Eurotiomycetes</taxon>
        <taxon>Eurotiomycetidae</taxon>
        <taxon>Eurotiales</taxon>
        <taxon>Trichocomaceae</taxon>
        <taxon>Talaromyces</taxon>
        <taxon>Talaromyces sect. Bacilispori</taxon>
    </lineage>
</organism>
<dbReference type="GO" id="GO:0016747">
    <property type="term" value="F:acyltransferase activity, transferring groups other than amino-acyl groups"/>
    <property type="evidence" value="ECO:0007669"/>
    <property type="project" value="InterPro"/>
</dbReference>
<comment type="caution">
    <text evidence="2">The sequence shown here is derived from an EMBL/GenBank/DDBJ whole genome shotgun (WGS) entry which is preliminary data.</text>
</comment>
<keyword evidence="3" id="KW-1185">Reference proteome</keyword>
<dbReference type="Gene3D" id="3.40.630.30">
    <property type="match status" value="1"/>
</dbReference>
<dbReference type="Pfam" id="PF13302">
    <property type="entry name" value="Acetyltransf_3"/>
    <property type="match status" value="1"/>
</dbReference>
<dbReference type="PROSITE" id="PS51186">
    <property type="entry name" value="GNAT"/>
    <property type="match status" value="1"/>
</dbReference>
<dbReference type="AlphaFoldDB" id="A0AAD4PU27"/>
<dbReference type="PANTHER" id="PTHR43792:SF1">
    <property type="entry name" value="N-ACETYLTRANSFERASE DOMAIN-CONTAINING PROTEIN"/>
    <property type="match status" value="1"/>
</dbReference>
<reference evidence="2" key="1">
    <citation type="submission" date="2021-12" db="EMBL/GenBank/DDBJ databases">
        <title>Convergent genome expansion in fungi linked to evolution of root-endophyte symbiosis.</title>
        <authorList>
            <consortium name="DOE Joint Genome Institute"/>
            <person name="Ke Y.-H."/>
            <person name="Bonito G."/>
            <person name="Liao H.-L."/>
            <person name="Looney B."/>
            <person name="Rojas-Flechas A."/>
            <person name="Nash J."/>
            <person name="Hameed K."/>
            <person name="Schadt C."/>
            <person name="Martin F."/>
            <person name="Crous P.W."/>
            <person name="Miettinen O."/>
            <person name="Magnuson J.K."/>
            <person name="Labbe J."/>
            <person name="Jacobson D."/>
            <person name="Doktycz M.J."/>
            <person name="Veneault-Fourrey C."/>
            <person name="Kuo A."/>
            <person name="Mondo S."/>
            <person name="Calhoun S."/>
            <person name="Riley R."/>
            <person name="Ohm R."/>
            <person name="LaButti K."/>
            <person name="Andreopoulos B."/>
            <person name="Pangilinan J."/>
            <person name="Nolan M."/>
            <person name="Tritt A."/>
            <person name="Clum A."/>
            <person name="Lipzen A."/>
            <person name="Daum C."/>
            <person name="Barry K."/>
            <person name="Grigoriev I.V."/>
            <person name="Vilgalys R."/>
        </authorList>
    </citation>
    <scope>NUCLEOTIDE SEQUENCE</scope>
    <source>
        <strain evidence="2">PMI_201</strain>
    </source>
</reference>
<dbReference type="EMBL" id="JAJTJA010000017">
    <property type="protein sequence ID" value="KAH8688817.1"/>
    <property type="molecule type" value="Genomic_DNA"/>
</dbReference>
<evidence type="ECO:0000259" key="1">
    <source>
        <dbReference type="PROSITE" id="PS51186"/>
    </source>
</evidence>
<evidence type="ECO:0000313" key="2">
    <source>
        <dbReference type="EMBL" id="KAH8688817.1"/>
    </source>
</evidence>
<evidence type="ECO:0000313" key="3">
    <source>
        <dbReference type="Proteomes" id="UP001201262"/>
    </source>
</evidence>
<sequence>MSSIQMLFVNGFAKEPINGAYAELFAGLSPEITSLNNGGWSIDHLEGYYRIWSIKEATRWSSHGICTSLDDTRSWMAALLVENNPDAEVYAIFLKPDELATDDQDKNLIGVIGTHKTDPIPELSYIFHPSAWGKGYATEALKEYSGNYFTLKSKFDQLTAWVDTENLPSIKVLRKCGFVEEKTEKGDYVIPWMEPQKRDSILFVMKNE</sequence>
<dbReference type="InterPro" id="IPR000182">
    <property type="entry name" value="GNAT_dom"/>
</dbReference>